<feature type="domain" description="VWFA" evidence="2">
    <location>
        <begin position="163"/>
        <end position="290"/>
    </location>
</feature>
<protein>
    <submittedName>
        <fullName evidence="3">VWA domain-containing protein</fullName>
    </submittedName>
</protein>
<dbReference type="PROSITE" id="PS50234">
    <property type="entry name" value="VWFA"/>
    <property type="match status" value="1"/>
</dbReference>
<reference evidence="3" key="1">
    <citation type="submission" date="2021-03" db="EMBL/GenBank/DDBJ databases">
        <title>Leucobacter chromiisoli sp. nov., isolated from chromium-containing soil of chemical plant.</title>
        <authorList>
            <person name="Xu Z."/>
        </authorList>
    </citation>
    <scope>NUCLEOTIDE SEQUENCE</scope>
    <source>
        <strain evidence="3">S27</strain>
    </source>
</reference>
<feature type="region of interest" description="Disordered" evidence="1">
    <location>
        <begin position="1"/>
        <end position="72"/>
    </location>
</feature>
<organism evidence="3 4">
    <name type="scientific">Leucobacter weissii</name>
    <dbReference type="NCBI Taxonomy" id="1983706"/>
    <lineage>
        <taxon>Bacteria</taxon>
        <taxon>Bacillati</taxon>
        <taxon>Actinomycetota</taxon>
        <taxon>Actinomycetes</taxon>
        <taxon>Micrococcales</taxon>
        <taxon>Microbacteriaceae</taxon>
        <taxon>Leucobacter</taxon>
    </lineage>
</organism>
<dbReference type="AlphaFoldDB" id="A0A939S958"/>
<feature type="compositionally biased region" description="Low complexity" evidence="1">
    <location>
        <begin position="55"/>
        <end position="66"/>
    </location>
</feature>
<dbReference type="SUPFAM" id="SSF53300">
    <property type="entry name" value="vWA-like"/>
    <property type="match status" value="1"/>
</dbReference>
<dbReference type="InterPro" id="IPR036465">
    <property type="entry name" value="vWFA_dom_sf"/>
</dbReference>
<dbReference type="EMBL" id="JAGDYM010000014">
    <property type="protein sequence ID" value="MBO1902801.1"/>
    <property type="molecule type" value="Genomic_DNA"/>
</dbReference>
<evidence type="ECO:0000313" key="3">
    <source>
        <dbReference type="EMBL" id="MBO1902801.1"/>
    </source>
</evidence>
<dbReference type="Gene3D" id="3.40.50.410">
    <property type="entry name" value="von Willebrand factor, type A domain"/>
    <property type="match status" value="1"/>
</dbReference>
<feature type="compositionally biased region" description="Gly residues" evidence="1">
    <location>
        <begin position="40"/>
        <end position="51"/>
    </location>
</feature>
<proteinExistence type="predicted"/>
<gene>
    <name evidence="3" type="ORF">J4H92_12680</name>
</gene>
<keyword evidence="4" id="KW-1185">Reference proteome</keyword>
<feature type="compositionally biased region" description="Basic and acidic residues" evidence="1">
    <location>
        <begin position="7"/>
        <end position="18"/>
    </location>
</feature>
<sequence length="331" mass="35632">MAAETPLQRRSERSREQPGRPLKRRPKQLDEAPTLHDATGKGGAVLRGGGEARPRSASPPGASAPGETDEPAALIDPLGLAEDAPEIDPAVRAVARSIAERLSVRRPRLDTSATRGTGLLMSVPYRGSSDEIDLDRTIEVLAERPLPDDEDIFVRERLRTRRSVVLLVDVSGSMKGERIKTAAATVGALSAELEHDSLAVIAFWSDAAVVLEPGDEIRPMELLDTILRIPARGLTNVAFPLETAAARLLRVPARDSRVVLLSDCVHNAGPDPRPFAARLPRLDVLLDASGEKDIELGRELAARGRGICRVIRGHRDVAPAITAMFGANDRS</sequence>
<evidence type="ECO:0000256" key="1">
    <source>
        <dbReference type="SAM" id="MobiDB-lite"/>
    </source>
</evidence>
<evidence type="ECO:0000259" key="2">
    <source>
        <dbReference type="PROSITE" id="PS50234"/>
    </source>
</evidence>
<accession>A0A939S958</accession>
<dbReference type="RefSeq" id="WP_208098560.1">
    <property type="nucleotide sequence ID" value="NZ_JAGDYM010000014.1"/>
</dbReference>
<dbReference type="Proteomes" id="UP000664382">
    <property type="component" value="Unassembled WGS sequence"/>
</dbReference>
<dbReference type="InterPro" id="IPR002035">
    <property type="entry name" value="VWF_A"/>
</dbReference>
<dbReference type="Pfam" id="PF13519">
    <property type="entry name" value="VWA_2"/>
    <property type="match status" value="1"/>
</dbReference>
<comment type="caution">
    <text evidence="3">The sequence shown here is derived from an EMBL/GenBank/DDBJ whole genome shotgun (WGS) entry which is preliminary data.</text>
</comment>
<name>A0A939S958_9MICO</name>
<evidence type="ECO:0000313" key="4">
    <source>
        <dbReference type="Proteomes" id="UP000664382"/>
    </source>
</evidence>